<dbReference type="Proteomes" id="UP000250675">
    <property type="component" value="Unassembled WGS sequence"/>
</dbReference>
<organism evidence="1 2">
    <name type="scientific">Klebsiella pneumoniae</name>
    <dbReference type="NCBI Taxonomy" id="573"/>
    <lineage>
        <taxon>Bacteria</taxon>
        <taxon>Pseudomonadati</taxon>
        <taxon>Pseudomonadota</taxon>
        <taxon>Gammaproteobacteria</taxon>
        <taxon>Enterobacterales</taxon>
        <taxon>Enterobacteriaceae</taxon>
        <taxon>Klebsiella/Raoultella group</taxon>
        <taxon>Klebsiella</taxon>
        <taxon>Klebsiella pneumoniae complex</taxon>
    </lineage>
</organism>
<evidence type="ECO:0000313" key="2">
    <source>
        <dbReference type="Proteomes" id="UP000250675"/>
    </source>
</evidence>
<name>A0A2X3CTX7_KLEPN</name>
<proteinExistence type="predicted"/>
<dbReference type="AlphaFoldDB" id="A0A2X3CTX7"/>
<evidence type="ECO:0000313" key="1">
    <source>
        <dbReference type="EMBL" id="SQC20348.1"/>
    </source>
</evidence>
<gene>
    <name evidence="1" type="ORF">NCTC9645_01540</name>
</gene>
<sequence length="302" mass="31598">MAIALNTGKVYAGFREPLDLSADILDATALFNAYKARVQADGGIIPNAAGCKERFEFLVNNGMYENAVMCAAPAFGVKLGGTDGNDVLTVYSLLGESTDLIPVAQGTGDAVRYDSTNKTATVRITSSGGTYLRTRENVRVQIGRSYMIAGRLSDASNADVLGMTIGISLSNLPLAYMRTMITNQQAITEAWRFGTRDSAWTGPVAGGAVGAAATTYADYVPAAGLFKVDEGVVYGYTRGKLDKTATATTGKLADLVNYTAPIVVGGGMASGTVSPCYGSLLDMLFLHTASEPDAVLASRFGM</sequence>
<protein>
    <submittedName>
        <fullName evidence="1">Uncharacterized protein</fullName>
    </submittedName>
</protein>
<dbReference type="EMBL" id="UASO01000004">
    <property type="protein sequence ID" value="SQC20348.1"/>
    <property type="molecule type" value="Genomic_DNA"/>
</dbReference>
<accession>A0A2X3CTX7</accession>
<reference evidence="1 2" key="1">
    <citation type="submission" date="2018-06" db="EMBL/GenBank/DDBJ databases">
        <authorList>
            <consortium name="Pathogen Informatics"/>
            <person name="Doyle S."/>
        </authorList>
    </citation>
    <scope>NUCLEOTIDE SEQUENCE [LARGE SCALE GENOMIC DNA]</scope>
    <source>
        <strain evidence="1 2">NCTC9645</strain>
    </source>
</reference>